<dbReference type="KEGG" id="pfs:PFLU_2566"/>
<sequence>MTMTTIFKTAISSLMLGTGAILCSYNSAAYAATFVNLGHAAGAQCSTAWVNDNAQAVGNCSPPSASANNVPWFSATLAGPQQTLAPLVAGQPCMTLAISNNGWIVGSCANGTNRFFATVWSATAPNNTPTVLTPLPPSLLFPLLRPADVQTAASAQNQYGAVIAQSISASQDSTVVLYTAGSGTPERVSGWGDNCTGIEVNNTLTNGYPDVLMNCPGNTGQPVIKIAKWAAGGYSLTTLALPSGASYCWAAGMNDQSEVAGTCLYPDSNTNVSKTAFWPSPTSAPRTLTLPLNAKNAAKAINNAGHILARRGDDTGIAQDLFWEDTNSSLGVRPIVPLPGSVMTKAVGLGNDDTIALNCQDSNQYPTGCYWTPSGGTQPLAPLPGGLLSALAGIAPAGKFVFGAATSATQTLNAVAAQLP</sequence>
<reference evidence="2" key="2">
    <citation type="submission" date="2023-10" db="EMBL/GenBank/DDBJ databases">
        <authorList>
            <person name="Fortmann-Grote C."/>
        </authorList>
    </citation>
    <scope>NUCLEOTIDE SEQUENCE</scope>
    <source>
        <strain evidence="2">SBW25</strain>
    </source>
</reference>
<dbReference type="EMBL" id="AM181176">
    <property type="protein sequence ID" value="CAY48800.1"/>
    <property type="molecule type" value="Genomic_DNA"/>
</dbReference>
<dbReference type="eggNOG" id="COG5563">
    <property type="taxonomic scope" value="Bacteria"/>
</dbReference>
<reference evidence="3" key="1">
    <citation type="journal article" date="2009" name="Genome Biol.">
        <title>Genomic and genetic analyses of diversity and plant interactions of Pseudomonas fluorescens.</title>
        <authorList>
            <person name="Silby M.W."/>
            <person name="Cerdeno-Tarraga A.M."/>
            <person name="Vernikos G.S."/>
            <person name="Giddens S.R."/>
            <person name="Jackson R.W."/>
            <person name="Preston G.M."/>
            <person name="Zhang X.X."/>
            <person name="Moon C.D."/>
            <person name="Gehrig S.M."/>
            <person name="Godfrey S.A."/>
            <person name="Knight C.G."/>
            <person name="Malone J.G."/>
            <person name="Robinson Z."/>
            <person name="Spiers A.J."/>
            <person name="Harris S."/>
            <person name="Challis G.L."/>
            <person name="Yaxley A.M."/>
            <person name="Harris D."/>
            <person name="Seeger K."/>
            <person name="Murphy L."/>
            <person name="Rutter S."/>
            <person name="Squares R."/>
            <person name="Quail M.A."/>
            <person name="Saunders E."/>
            <person name="Mavromatis K."/>
            <person name="Brettin T.S."/>
            <person name="Bentley S.D."/>
            <person name="Hothersall J."/>
            <person name="Stephens E."/>
            <person name="Thomas C.M."/>
            <person name="Parkhill J."/>
            <person name="Levy S.B."/>
            <person name="Rainey P.B."/>
            <person name="Thomson N.R."/>
        </authorList>
    </citation>
    <scope>NUCLEOTIDE SEQUENCE [LARGE SCALE GENOMIC DNA]</scope>
    <source>
        <strain evidence="3">SBW25</strain>
    </source>
</reference>
<gene>
    <name evidence="3" type="ordered locus">PFLU_2566</name>
</gene>
<accession>C3K9H4</accession>
<feature type="chain" id="PRO_5041116348" evidence="1">
    <location>
        <begin position="32"/>
        <end position="420"/>
    </location>
</feature>
<proteinExistence type="predicted"/>
<keyword evidence="1" id="KW-0732">Signal</keyword>
<dbReference type="HOGENOM" id="CLU_668807_0_0_6"/>
<organism evidence="3">
    <name type="scientific">Pseudomonas fluorescens (strain SBW25)</name>
    <dbReference type="NCBI Taxonomy" id="216595"/>
    <lineage>
        <taxon>Bacteria</taxon>
        <taxon>Pseudomonadati</taxon>
        <taxon>Pseudomonadota</taxon>
        <taxon>Gammaproteobacteria</taxon>
        <taxon>Pseudomonadales</taxon>
        <taxon>Pseudomonadaceae</taxon>
        <taxon>Pseudomonas</taxon>
    </lineage>
</organism>
<protein>
    <submittedName>
        <fullName evidence="2 3">Exported protein</fullName>
    </submittedName>
</protein>
<name>C3K9H4_PSEFS</name>
<dbReference type="EMBL" id="OV986001">
    <property type="protein sequence ID" value="CAI2796797.1"/>
    <property type="molecule type" value="Genomic_DNA"/>
</dbReference>
<dbReference type="AlphaFoldDB" id="C3K9H4"/>
<evidence type="ECO:0000313" key="2">
    <source>
        <dbReference type="EMBL" id="CAI2796797.1"/>
    </source>
</evidence>
<feature type="signal peptide" evidence="1">
    <location>
        <begin position="1"/>
        <end position="31"/>
    </location>
</feature>
<evidence type="ECO:0000256" key="1">
    <source>
        <dbReference type="SAM" id="SignalP"/>
    </source>
</evidence>
<evidence type="ECO:0000313" key="3">
    <source>
        <dbReference type="EMBL" id="CAY48800.1"/>
    </source>
</evidence>
<dbReference type="Proteomes" id="UP001152918">
    <property type="component" value="Chromosome"/>
</dbReference>